<organism evidence="1 2">
    <name type="scientific">Pseudoglutamicibacter albus DNF00011</name>
    <dbReference type="NCBI Taxonomy" id="1401063"/>
    <lineage>
        <taxon>Bacteria</taxon>
        <taxon>Bacillati</taxon>
        <taxon>Actinomycetota</taxon>
        <taxon>Actinomycetes</taxon>
        <taxon>Micrococcales</taxon>
        <taxon>Micrococcaceae</taxon>
        <taxon>Pseudoglutamicibacter</taxon>
    </lineage>
</organism>
<dbReference type="AlphaFoldDB" id="A0A096AHH2"/>
<protein>
    <submittedName>
        <fullName evidence="1">Uncharacterized protein</fullName>
    </submittedName>
</protein>
<reference evidence="1 2" key="1">
    <citation type="submission" date="2014-07" db="EMBL/GenBank/DDBJ databases">
        <authorList>
            <person name="McCorrison J."/>
            <person name="Sanka R."/>
            <person name="Torralba M."/>
            <person name="Gillis M."/>
            <person name="Haft D.H."/>
            <person name="Methe B."/>
            <person name="Sutton G."/>
            <person name="Nelson K.E."/>
        </authorList>
    </citation>
    <scope>NUCLEOTIDE SEQUENCE [LARGE SCALE GENOMIC DNA]</scope>
    <source>
        <strain evidence="1 2">DNF00011</strain>
    </source>
</reference>
<proteinExistence type="predicted"/>
<comment type="caution">
    <text evidence="1">The sequence shown here is derived from an EMBL/GenBank/DDBJ whole genome shotgun (WGS) entry which is preliminary data.</text>
</comment>
<evidence type="ECO:0000313" key="2">
    <source>
        <dbReference type="Proteomes" id="UP000053528"/>
    </source>
</evidence>
<dbReference type="EMBL" id="JRNH01000015">
    <property type="protein sequence ID" value="KGF20399.1"/>
    <property type="molecule type" value="Genomic_DNA"/>
</dbReference>
<dbReference type="RefSeq" id="WP_035756040.1">
    <property type="nucleotide sequence ID" value="NZ_JRNH01000015.1"/>
</dbReference>
<dbReference type="Proteomes" id="UP000053528">
    <property type="component" value="Unassembled WGS sequence"/>
</dbReference>
<evidence type="ECO:0000313" key="1">
    <source>
        <dbReference type="EMBL" id="KGF20399.1"/>
    </source>
</evidence>
<dbReference type="PROSITE" id="PS51257">
    <property type="entry name" value="PROKAR_LIPOPROTEIN"/>
    <property type="match status" value="1"/>
</dbReference>
<accession>A0A096AHH2</accession>
<name>A0A096AHH2_9MICC</name>
<gene>
    <name evidence="1" type="ORF">HMPREF2128_05760</name>
</gene>
<sequence length="151" mass="16466">MKARFNTRGTKHPGARLIAGLSALGLAAGLLTGCSNKDPDEALCEDFSQALKNANIESFSDFMRISDSEKLAQFGQDLKGAAEKNSTSELSDPIYLLAKMIDVQVKISEDMSNTEAQAQMRELGERATDPAMDDKAKQFAEKCPVFEEGRE</sequence>